<evidence type="ECO:0000256" key="1">
    <source>
        <dbReference type="ARBA" id="ARBA00022729"/>
    </source>
</evidence>
<accession>A0A5C5WYE0</accession>
<proteinExistence type="predicted"/>
<protein>
    <recommendedName>
        <fullName evidence="4">PKD domain-containing protein</fullName>
    </recommendedName>
</protein>
<dbReference type="PANTHER" id="PTHR36220">
    <property type="entry name" value="UNNAMED PRODUCT"/>
    <property type="match status" value="1"/>
</dbReference>
<dbReference type="Gene3D" id="2.130.10.130">
    <property type="entry name" value="Integrin alpha, N-terminal"/>
    <property type="match status" value="2"/>
</dbReference>
<evidence type="ECO:0000313" key="6">
    <source>
        <dbReference type="Proteomes" id="UP000316598"/>
    </source>
</evidence>
<dbReference type="Gene3D" id="2.60.40.10">
    <property type="entry name" value="Immunoglobulins"/>
    <property type="match status" value="1"/>
</dbReference>
<evidence type="ECO:0000256" key="3">
    <source>
        <dbReference type="ARBA" id="ARBA00023180"/>
    </source>
</evidence>
<dbReference type="EMBL" id="SJPI01000001">
    <property type="protein sequence ID" value="TWT55101.1"/>
    <property type="molecule type" value="Genomic_DNA"/>
</dbReference>
<dbReference type="InterPro" id="IPR013519">
    <property type="entry name" value="Int_alpha_beta-p"/>
</dbReference>
<reference evidence="5 6" key="1">
    <citation type="submission" date="2019-02" db="EMBL/GenBank/DDBJ databases">
        <title>Deep-cultivation of Planctomycetes and their phenomic and genomic characterization uncovers novel biology.</title>
        <authorList>
            <person name="Wiegand S."/>
            <person name="Jogler M."/>
            <person name="Boedeker C."/>
            <person name="Pinto D."/>
            <person name="Vollmers J."/>
            <person name="Rivas-Marin E."/>
            <person name="Kohn T."/>
            <person name="Peeters S.H."/>
            <person name="Heuer A."/>
            <person name="Rast P."/>
            <person name="Oberbeckmann S."/>
            <person name="Bunk B."/>
            <person name="Jeske O."/>
            <person name="Meyerdierks A."/>
            <person name="Storesund J.E."/>
            <person name="Kallscheuer N."/>
            <person name="Luecker S."/>
            <person name="Lage O.M."/>
            <person name="Pohl T."/>
            <person name="Merkel B.J."/>
            <person name="Hornburger P."/>
            <person name="Mueller R.-W."/>
            <person name="Bruemmer F."/>
            <person name="Labrenz M."/>
            <person name="Spormann A.M."/>
            <person name="Op Den Camp H."/>
            <person name="Overmann J."/>
            <person name="Amann R."/>
            <person name="Jetten M.S.M."/>
            <person name="Mascher T."/>
            <person name="Medema M.H."/>
            <person name="Devos D.P."/>
            <person name="Kaster A.-K."/>
            <person name="Ovreas L."/>
            <person name="Rohde M."/>
            <person name="Galperin M.Y."/>
            <person name="Jogler C."/>
        </authorList>
    </citation>
    <scope>NUCLEOTIDE SEQUENCE [LARGE SCALE GENOMIC DNA]</scope>
    <source>
        <strain evidence="5 6">Pla22</strain>
    </source>
</reference>
<dbReference type="RefSeq" id="WP_146515034.1">
    <property type="nucleotide sequence ID" value="NZ_SJPI01000001.1"/>
</dbReference>
<dbReference type="PROSITE" id="PS51470">
    <property type="entry name" value="FG_GAP"/>
    <property type="match status" value="3"/>
</dbReference>
<dbReference type="OrthoDB" id="5242130at2"/>
<keyword evidence="6" id="KW-1185">Reference proteome</keyword>
<feature type="domain" description="PKD" evidence="4">
    <location>
        <begin position="1080"/>
        <end position="1137"/>
    </location>
</feature>
<keyword evidence="1" id="KW-0732">Signal</keyword>
<dbReference type="InterPro" id="IPR028994">
    <property type="entry name" value="Integrin_alpha_N"/>
</dbReference>
<dbReference type="PANTHER" id="PTHR36220:SF1">
    <property type="entry name" value="GAMMA TUBULIN COMPLEX COMPONENT C-TERMINAL DOMAIN-CONTAINING PROTEIN"/>
    <property type="match status" value="1"/>
</dbReference>
<dbReference type="InterPro" id="IPR013783">
    <property type="entry name" value="Ig-like_fold"/>
</dbReference>
<dbReference type="Pfam" id="PF18911">
    <property type="entry name" value="PKD_4"/>
    <property type="match status" value="1"/>
</dbReference>
<organism evidence="5 6">
    <name type="scientific">Rubripirellula amarantea</name>
    <dbReference type="NCBI Taxonomy" id="2527999"/>
    <lineage>
        <taxon>Bacteria</taxon>
        <taxon>Pseudomonadati</taxon>
        <taxon>Planctomycetota</taxon>
        <taxon>Planctomycetia</taxon>
        <taxon>Pirellulales</taxon>
        <taxon>Pirellulaceae</taxon>
        <taxon>Rubripirellula</taxon>
    </lineage>
</organism>
<name>A0A5C5WYE0_9BACT</name>
<dbReference type="SMART" id="SM00191">
    <property type="entry name" value="Int_alpha"/>
    <property type="match status" value="6"/>
</dbReference>
<sequence length="1647" mass="172176">MKKRSRLSSTSRRQRLARRRGFESLEDRRLLAANLVSDLVNTNASDSPTESATIGDVAIFANADTYGNELWISDGSNAGTMRFLDINEGVASSDPRNFLPFAGGLVFEAETFDASAGEGGPRTAIWYTDGTVVGTYQLVDDFVPVSKAVVDSDLFFSGEIYTYGAGSGGIALGKVDGTTLGSVIIKNDFESTPMSGEFAAVGDKLFFVHDEGSDGNGDPIGEELWVSDGTLSGTKVVKDIQVGQSYYYDYGSYPQSLTAAGGKLFFTAESDGFGREMWVSDGTVSGTFLLKDIDANNDGYYYFYSSNASDLTASGSLLYFTAFDDDSSPAELWVSDGSTAGTQKLSGVENPYGLLDVNSKLFFAATDTSASNNKGTELWSIDGVTGGIVLVKDINSGTADSSPGDFTNFNGTLLFTADDGINGSELWTSDGTSTGTSLITNLTASASSSNITPVATTSSHAYFVKNDATTDLWRTDGTAAGTVVVESTIGGTQNGIGTSVAGNTKLFFAELDSPDLFVTSGSTNDKVQLTNNFSSLGSAPTSVTQVGDKIYFVSDAKLYVSDGTDSGTIVLADTLRFPAFTDQDNIIGDLGNGTVLFPGLGPSGFELWKTDGTVAGTSQLKELYSGNTSSSPTNFAVVNGVAFFYARARDGSNNDVNFELWKSDGTEAGTVLVENIHTSSSSLVNKMTVVGNQVYFIARDLPTWQMQLFTSDGTTTEKVTNVADSNSLVNPSSLTSFDDRLFFVQGGKLWVADGNQATNLDSVTSNVSELEIHNNEIYFNGSNDEIWSTTRDGSGNITGTTMVANLNAAGGVNALPQELTAAGNALYFVAHADASLGDDLELWKLESGAASLLKDVFDGTMYSESVDDIPFGLTAFQDKLVFFANDGIHGIEPWVSDGTAAGTKMVYDVLPIPEAGSLDVYGAYSYNNFFPVAMDDQLFFAADDGIHGQEPWRITFPLVAADVASVSGEEGEILTATGTLQFASTITADFGNVVDNTNGTWTWTGSVADGPGTQVLTLTVTDVDGFTSVEMVDLNITNAAPTIELGSPETVPSTANGSFSRSGIAIADAGVLDSQTATIDYGDGSSPVVVNLGPDDDLNLFHNYNTGGVYTITVNVVDSDGGSGSDTLVVTVDPPELNAVDDAVVSTENTNVTISVLPNDSPAGNVGVVGNTQASNGTVADNGDGTFSYTPNTGFTGTDSFDYTIAITDAELVSSTASVGDRLGYSVDVDGDFAVVGAYSDDPGGVTNAGSAFVYQRTQPNSWTQVAQLSGDAVAQSSFGWSVAIDGDTVAVSAQYDGELGFRAGAVYVFGRNEGGPDNWGQVVKLHGDDTVKRDLFGRSVDLSGDEIVVGASTADPLGSASGAAYVFKRDMGGANNWGQVKKLTGSTQAAGDRFGHSVSIDGEHIVVGAFRHDGVGNDSGAAYLFKRDRFGVDNWGELKVLEAPDGAAADNFGTSVAIRGTTVAVGAPLDDEGGVNQLGSVYVYDRNTGGNNNWGQTAKLLADGGSAGDRFGTTVSIDGTRIVAGSPQADGGGDNSGQAYLFEDLGGVWQQTRVLVNEQVTTADQYGIAVAVGGDTAIVGSWLDNRPANNSGGAYAFDLRTDVATVTVTVNPANNELPQFYAPLSSNDSAELVDEVLAAELDWGLF</sequence>
<dbReference type="Pfam" id="PF14312">
    <property type="entry name" value="FG-GAP_2"/>
    <property type="match status" value="6"/>
</dbReference>
<dbReference type="Proteomes" id="UP000316598">
    <property type="component" value="Unassembled WGS sequence"/>
</dbReference>
<evidence type="ECO:0000313" key="5">
    <source>
        <dbReference type="EMBL" id="TWT55101.1"/>
    </source>
</evidence>
<dbReference type="InterPro" id="IPR000601">
    <property type="entry name" value="PKD_dom"/>
</dbReference>
<dbReference type="InterPro" id="IPR013517">
    <property type="entry name" value="FG-GAP"/>
</dbReference>
<dbReference type="PROSITE" id="PS50093">
    <property type="entry name" value="PKD"/>
    <property type="match status" value="1"/>
</dbReference>
<comment type="caution">
    <text evidence="5">The sequence shown here is derived from an EMBL/GenBank/DDBJ whole genome shotgun (WGS) entry which is preliminary data.</text>
</comment>
<dbReference type="SUPFAM" id="SSF49299">
    <property type="entry name" value="PKD domain"/>
    <property type="match status" value="1"/>
</dbReference>
<dbReference type="InterPro" id="IPR035986">
    <property type="entry name" value="PKD_dom_sf"/>
</dbReference>
<dbReference type="SUPFAM" id="SSF50965">
    <property type="entry name" value="Galactose oxidase, central domain"/>
    <property type="match status" value="1"/>
</dbReference>
<keyword evidence="2" id="KW-0677">Repeat</keyword>
<dbReference type="Pfam" id="PF17963">
    <property type="entry name" value="Big_9"/>
    <property type="match status" value="1"/>
</dbReference>
<evidence type="ECO:0000256" key="2">
    <source>
        <dbReference type="ARBA" id="ARBA00022737"/>
    </source>
</evidence>
<dbReference type="InterPro" id="IPR011043">
    <property type="entry name" value="Gal_Oxase/kelch_b-propeller"/>
</dbReference>
<gene>
    <name evidence="5" type="ORF">Pla22_27550</name>
</gene>
<evidence type="ECO:0000259" key="4">
    <source>
        <dbReference type="PROSITE" id="PS50093"/>
    </source>
</evidence>
<keyword evidence="3" id="KW-0325">Glycoprotein</keyword>